<dbReference type="InterPro" id="IPR052527">
    <property type="entry name" value="Metal_cation-efflux_comp"/>
</dbReference>
<evidence type="ECO:0000313" key="7">
    <source>
        <dbReference type="Proteomes" id="UP000015241"/>
    </source>
</evidence>
<dbReference type="PANTHER" id="PTHR43847">
    <property type="entry name" value="BLL3993 PROTEIN"/>
    <property type="match status" value="1"/>
</dbReference>
<keyword evidence="3 5" id="KW-1133">Transmembrane helix</keyword>
<dbReference type="AlphaFoldDB" id="S8E8P7"/>
<dbReference type="OrthoDB" id="422086at2759"/>
<dbReference type="STRING" id="743788.S8E8P7"/>
<gene>
    <name evidence="6" type="ORF">FOMPIDRAFT_86127</name>
</gene>
<accession>S8E8P7</accession>
<keyword evidence="5" id="KW-0256">Endoplasmic reticulum</keyword>
<name>S8E8P7_FOMSC</name>
<dbReference type="EMBL" id="KE504145">
    <property type="protein sequence ID" value="EPT01028.1"/>
    <property type="molecule type" value="Genomic_DNA"/>
</dbReference>
<organism evidence="6 7">
    <name type="scientific">Fomitopsis schrenkii</name>
    <name type="common">Brown rot fungus</name>
    <dbReference type="NCBI Taxonomy" id="2126942"/>
    <lineage>
        <taxon>Eukaryota</taxon>
        <taxon>Fungi</taxon>
        <taxon>Dikarya</taxon>
        <taxon>Basidiomycota</taxon>
        <taxon>Agaricomycotina</taxon>
        <taxon>Agaricomycetes</taxon>
        <taxon>Polyporales</taxon>
        <taxon>Fomitopsis</taxon>
    </lineage>
</organism>
<comment type="similarity">
    <text evidence="5">Belongs to the class VI-like SAM-binding methyltransferase superfamily. Isoprenylcysteine carboxyl methyltransferase family.</text>
</comment>
<comment type="subcellular location">
    <subcellularLocation>
        <location evidence="5">Endoplasmic reticulum membrane</location>
        <topology evidence="5">Multi-pass membrane protein</topology>
    </subcellularLocation>
    <subcellularLocation>
        <location evidence="1">Membrane</location>
        <topology evidence="1">Multi-pass membrane protein</topology>
    </subcellularLocation>
</comment>
<keyword evidence="5" id="KW-0489">Methyltransferase</keyword>
<protein>
    <recommendedName>
        <fullName evidence="5">Protein-S-isoprenylcysteine O-methyltransferase</fullName>
        <ecNumber evidence="5">2.1.1.100</ecNumber>
    </recommendedName>
</protein>
<comment type="catalytic activity">
    <reaction evidence="5">
        <text>[protein]-C-terminal S-[(2E,6E)-farnesyl]-L-cysteine + S-adenosyl-L-methionine = [protein]-C-terminal S-[(2E,6E)-farnesyl]-L-cysteine methyl ester + S-adenosyl-L-homocysteine</text>
        <dbReference type="Rhea" id="RHEA:21672"/>
        <dbReference type="Rhea" id="RHEA-COMP:12125"/>
        <dbReference type="Rhea" id="RHEA-COMP:12126"/>
        <dbReference type="ChEBI" id="CHEBI:57856"/>
        <dbReference type="ChEBI" id="CHEBI:59789"/>
        <dbReference type="ChEBI" id="CHEBI:90510"/>
        <dbReference type="ChEBI" id="CHEBI:90511"/>
        <dbReference type="EC" id="2.1.1.100"/>
    </reaction>
</comment>
<evidence type="ECO:0000256" key="3">
    <source>
        <dbReference type="ARBA" id="ARBA00022989"/>
    </source>
</evidence>
<proteinExistence type="inferred from homology"/>
<keyword evidence="2 5" id="KW-0812">Transmembrane</keyword>
<dbReference type="GO" id="GO:0005789">
    <property type="term" value="C:endoplasmic reticulum membrane"/>
    <property type="evidence" value="ECO:0007669"/>
    <property type="project" value="UniProtKB-SubCell"/>
</dbReference>
<evidence type="ECO:0000256" key="2">
    <source>
        <dbReference type="ARBA" id="ARBA00022692"/>
    </source>
</evidence>
<evidence type="ECO:0000256" key="4">
    <source>
        <dbReference type="ARBA" id="ARBA00023136"/>
    </source>
</evidence>
<dbReference type="Proteomes" id="UP000015241">
    <property type="component" value="Unassembled WGS sequence"/>
</dbReference>
<dbReference type="HOGENOM" id="CLU_065200_6_0_1"/>
<dbReference type="InterPro" id="IPR007269">
    <property type="entry name" value="ICMT_MeTrfase"/>
</dbReference>
<dbReference type="EC" id="2.1.1.100" evidence="5"/>
<keyword evidence="4 5" id="KW-0472">Membrane</keyword>
<evidence type="ECO:0000313" key="6">
    <source>
        <dbReference type="EMBL" id="EPT01028.1"/>
    </source>
</evidence>
<keyword evidence="5" id="KW-0949">S-adenosyl-L-methionine</keyword>
<sequence length="241" mass="26643">MSEQTAFHVALLGVAAYLTHRSSTAPTPPPKDDEIKPDLTVIERYLGQFARVLAGIVKYMTWATAGSTAAVLLAKEYPNELSTAVLRRFLLNSSAAERIHLTPAVLAGTLLTIAGAGIRVACFREMKRFFTFEVTVRDGHELCTSGPYSVVRHPSYTGWFLQSIGVALWSCGAGSWARESGRLDTPLGRAAATVFLGLQTYIAFGMLLRCSKEDELLKREFGESWNTWARKVSYRLVPFIY</sequence>
<comment type="caution">
    <text evidence="5">Lacks conserved residue(s) required for the propagation of feature annotation.</text>
</comment>
<dbReference type="Pfam" id="PF04140">
    <property type="entry name" value="ICMT"/>
    <property type="match status" value="1"/>
</dbReference>
<dbReference type="eggNOG" id="ENOG502S9FN">
    <property type="taxonomic scope" value="Eukaryota"/>
</dbReference>
<dbReference type="Gene3D" id="1.20.120.1630">
    <property type="match status" value="1"/>
</dbReference>
<evidence type="ECO:0000256" key="1">
    <source>
        <dbReference type="ARBA" id="ARBA00004141"/>
    </source>
</evidence>
<dbReference type="PANTHER" id="PTHR43847:SF1">
    <property type="entry name" value="BLL3993 PROTEIN"/>
    <property type="match status" value="1"/>
</dbReference>
<reference evidence="6 7" key="1">
    <citation type="journal article" date="2012" name="Science">
        <title>The Paleozoic origin of enzymatic lignin decomposition reconstructed from 31 fungal genomes.</title>
        <authorList>
            <person name="Floudas D."/>
            <person name="Binder M."/>
            <person name="Riley R."/>
            <person name="Barry K."/>
            <person name="Blanchette R.A."/>
            <person name="Henrissat B."/>
            <person name="Martinez A.T."/>
            <person name="Otillar R."/>
            <person name="Spatafora J.W."/>
            <person name="Yadav J.S."/>
            <person name="Aerts A."/>
            <person name="Benoit I."/>
            <person name="Boyd A."/>
            <person name="Carlson A."/>
            <person name="Copeland A."/>
            <person name="Coutinho P.M."/>
            <person name="de Vries R.P."/>
            <person name="Ferreira P."/>
            <person name="Findley K."/>
            <person name="Foster B."/>
            <person name="Gaskell J."/>
            <person name="Glotzer D."/>
            <person name="Gorecki P."/>
            <person name="Heitman J."/>
            <person name="Hesse C."/>
            <person name="Hori C."/>
            <person name="Igarashi K."/>
            <person name="Jurgens J.A."/>
            <person name="Kallen N."/>
            <person name="Kersten P."/>
            <person name="Kohler A."/>
            <person name="Kuees U."/>
            <person name="Kumar T.K.A."/>
            <person name="Kuo A."/>
            <person name="LaButti K."/>
            <person name="Larrondo L.F."/>
            <person name="Lindquist E."/>
            <person name="Ling A."/>
            <person name="Lombard V."/>
            <person name="Lucas S."/>
            <person name="Lundell T."/>
            <person name="Martin R."/>
            <person name="McLaughlin D.J."/>
            <person name="Morgenstern I."/>
            <person name="Morin E."/>
            <person name="Murat C."/>
            <person name="Nagy L.G."/>
            <person name="Nolan M."/>
            <person name="Ohm R.A."/>
            <person name="Patyshakuliyeva A."/>
            <person name="Rokas A."/>
            <person name="Ruiz-Duenas F.J."/>
            <person name="Sabat G."/>
            <person name="Salamov A."/>
            <person name="Samejima M."/>
            <person name="Schmutz J."/>
            <person name="Slot J.C."/>
            <person name="St John F."/>
            <person name="Stenlid J."/>
            <person name="Sun H."/>
            <person name="Sun S."/>
            <person name="Syed K."/>
            <person name="Tsang A."/>
            <person name="Wiebenga A."/>
            <person name="Young D."/>
            <person name="Pisabarro A."/>
            <person name="Eastwood D.C."/>
            <person name="Martin F."/>
            <person name="Cullen D."/>
            <person name="Grigoriev I.V."/>
            <person name="Hibbett D.S."/>
        </authorList>
    </citation>
    <scope>NUCLEOTIDE SEQUENCE</scope>
    <source>
        <strain evidence="7">FP-58527</strain>
    </source>
</reference>
<evidence type="ECO:0000256" key="5">
    <source>
        <dbReference type="RuleBase" id="RU362022"/>
    </source>
</evidence>
<dbReference type="InParanoid" id="S8E8P7"/>
<keyword evidence="5" id="KW-0808">Transferase</keyword>
<keyword evidence="7" id="KW-1185">Reference proteome</keyword>
<dbReference type="GO" id="GO:0004671">
    <property type="term" value="F:protein C-terminal S-isoprenylcysteine carboxyl O-methyltransferase activity"/>
    <property type="evidence" value="ECO:0007669"/>
    <property type="project" value="UniProtKB-EC"/>
</dbReference>
<dbReference type="GO" id="GO:0032259">
    <property type="term" value="P:methylation"/>
    <property type="evidence" value="ECO:0007669"/>
    <property type="project" value="UniProtKB-KW"/>
</dbReference>
<feature type="transmembrane region" description="Helical" evidence="5">
    <location>
        <begin position="99"/>
        <end position="122"/>
    </location>
</feature>